<reference evidence="1" key="1">
    <citation type="submission" date="2021-06" db="EMBL/GenBank/DDBJ databases">
        <authorList>
            <person name="Kallberg Y."/>
            <person name="Tangrot J."/>
            <person name="Rosling A."/>
        </authorList>
    </citation>
    <scope>NUCLEOTIDE SEQUENCE</scope>
    <source>
        <strain evidence="1">CL356</strain>
    </source>
</reference>
<evidence type="ECO:0000313" key="2">
    <source>
        <dbReference type="Proteomes" id="UP000789525"/>
    </source>
</evidence>
<dbReference type="EMBL" id="CAJVPT010014311">
    <property type="protein sequence ID" value="CAG8603020.1"/>
    <property type="molecule type" value="Genomic_DNA"/>
</dbReference>
<name>A0ACA9MQ70_9GLOM</name>
<sequence length="552" mass="62593">MMFIKIDRLSQILFFPLLVAYLASVNSIIPDLGDLIFTKVLIGVVQGLVHELITNFNHPATFTEFLQIPSKEFNVTDENSEVAKSASLHSELTTPDKQQTLLDRMQEENRQLLSRLAGLENVFKSSSLTTHETEISSNDNEEDYTRPVNRRKIRESRYAAFPNKSRSGCDKYKRRNSVHTTSSISSDNSIVFSAAHSMTDNDGHVDTNITDYSVNDVDGKNEQHHDEGMLVDEKSESENKEYWMNKIMKMVEEDDPRRSYTWEPISSGGNGKVYKATNKIHHKILAVKAISLTTSKMPNVTYAEVVCSRILKHPNIIVNYKQCIMNNNRDVRDGNYTYNSEVHDNGNTKGCSIICSNNTLCLLMEYCSAGSLWDIRNRKKNKRFSEIEVAYVMREVLRGLEYTHGMGIIHRDIKAQNILVGDEGLVKIADFGSASLHSKASLKLGTLYWMAPEVLRDKQVYDCKVDIWSLGIMAVELFDGQPPWYPMGQRRVVELIRTVGTPPLPPCISDDFESFLRDCLKVNPRERPCASELLLHPFLMSCAGINGICVEQ</sequence>
<keyword evidence="2" id="KW-1185">Reference proteome</keyword>
<comment type="caution">
    <text evidence="1">The sequence shown here is derived from an EMBL/GenBank/DDBJ whole genome shotgun (WGS) entry which is preliminary data.</text>
</comment>
<accession>A0ACA9MQ70</accession>
<gene>
    <name evidence="1" type="ORF">ACOLOM_LOCUS6743</name>
</gene>
<proteinExistence type="predicted"/>
<organism evidence="1 2">
    <name type="scientific">Acaulospora colombiana</name>
    <dbReference type="NCBI Taxonomy" id="27376"/>
    <lineage>
        <taxon>Eukaryota</taxon>
        <taxon>Fungi</taxon>
        <taxon>Fungi incertae sedis</taxon>
        <taxon>Mucoromycota</taxon>
        <taxon>Glomeromycotina</taxon>
        <taxon>Glomeromycetes</taxon>
        <taxon>Diversisporales</taxon>
        <taxon>Acaulosporaceae</taxon>
        <taxon>Acaulospora</taxon>
    </lineage>
</organism>
<dbReference type="Proteomes" id="UP000789525">
    <property type="component" value="Unassembled WGS sequence"/>
</dbReference>
<evidence type="ECO:0000313" key="1">
    <source>
        <dbReference type="EMBL" id="CAG8603020.1"/>
    </source>
</evidence>
<protein>
    <submittedName>
        <fullName evidence="1">5613_t:CDS:1</fullName>
    </submittedName>
</protein>